<gene>
    <name evidence="3" type="ORF">yc1106_08104</name>
</gene>
<evidence type="ECO:0000259" key="2">
    <source>
        <dbReference type="Pfam" id="PF25411"/>
    </source>
</evidence>
<dbReference type="OrthoDB" id="3478218at2759"/>
<sequence length="192" mass="21118">MRFHVPLIVAAAALTSAAALPQPEAMEVTVSDGLSAETIEIPAELDLEKRQQIPSANAAVIGDHAGAAGQAVGRILNALLNKLFPLKDWTPARETFTKQTTSLMWSSNPDRRRWVAVVCYNKGWDVKDRRQISDVVSMQLRLGALHTDYDCMYIGRNNQFYTQSDGGYINLAYVYDGSICSYDGNTGDLTCN</sequence>
<feature type="signal peptide" evidence="1">
    <location>
        <begin position="1"/>
        <end position="19"/>
    </location>
</feature>
<keyword evidence="4" id="KW-1185">Reference proteome</keyword>
<keyword evidence="1" id="KW-0732">Signal</keyword>
<evidence type="ECO:0000313" key="3">
    <source>
        <dbReference type="EMBL" id="USP80830.1"/>
    </source>
</evidence>
<evidence type="ECO:0000313" key="4">
    <source>
        <dbReference type="Proteomes" id="UP001056012"/>
    </source>
</evidence>
<dbReference type="PANTHER" id="PTHR40845">
    <property type="match status" value="1"/>
</dbReference>
<feature type="domain" description="DUF7888" evidence="2">
    <location>
        <begin position="58"/>
        <end position="192"/>
    </location>
</feature>
<dbReference type="VEuPathDB" id="FungiDB:yc1106_08104"/>
<proteinExistence type="predicted"/>
<dbReference type="PANTHER" id="PTHR40845:SF1">
    <property type="match status" value="1"/>
</dbReference>
<feature type="chain" id="PRO_5040431405" description="DUF7888 domain-containing protein" evidence="1">
    <location>
        <begin position="20"/>
        <end position="192"/>
    </location>
</feature>
<dbReference type="InterPro" id="IPR057210">
    <property type="entry name" value="DUF7888"/>
</dbReference>
<name>A0A9Q9DWC3_CURCL</name>
<dbReference type="AlphaFoldDB" id="A0A9Q9DWC3"/>
<dbReference type="EMBL" id="CP089279">
    <property type="protein sequence ID" value="USP80830.1"/>
    <property type="molecule type" value="Genomic_DNA"/>
</dbReference>
<dbReference type="Proteomes" id="UP001056012">
    <property type="component" value="Chromosome 6"/>
</dbReference>
<dbReference type="Pfam" id="PF25411">
    <property type="entry name" value="DUF7888"/>
    <property type="match status" value="1"/>
</dbReference>
<reference evidence="3" key="1">
    <citation type="submission" date="2021-12" db="EMBL/GenBank/DDBJ databases">
        <title>Curvularia clavata genome.</title>
        <authorList>
            <person name="Cao Y."/>
        </authorList>
    </citation>
    <scope>NUCLEOTIDE SEQUENCE</scope>
    <source>
        <strain evidence="3">Yc1106</strain>
    </source>
</reference>
<evidence type="ECO:0000256" key="1">
    <source>
        <dbReference type="SAM" id="SignalP"/>
    </source>
</evidence>
<organism evidence="3 4">
    <name type="scientific">Curvularia clavata</name>
    <dbReference type="NCBI Taxonomy" id="95742"/>
    <lineage>
        <taxon>Eukaryota</taxon>
        <taxon>Fungi</taxon>
        <taxon>Dikarya</taxon>
        <taxon>Ascomycota</taxon>
        <taxon>Pezizomycotina</taxon>
        <taxon>Dothideomycetes</taxon>
        <taxon>Pleosporomycetidae</taxon>
        <taxon>Pleosporales</taxon>
        <taxon>Pleosporineae</taxon>
        <taxon>Pleosporaceae</taxon>
        <taxon>Curvularia</taxon>
    </lineage>
</organism>
<accession>A0A9Q9DWC3</accession>
<protein>
    <recommendedName>
        <fullName evidence="2">DUF7888 domain-containing protein</fullName>
    </recommendedName>
</protein>